<evidence type="ECO:0000313" key="4">
    <source>
        <dbReference type="Proteomes" id="UP000217465"/>
    </source>
</evidence>
<proteinExistence type="predicted"/>
<comment type="caution">
    <text evidence="3">The sequence shown here is derived from an EMBL/GenBank/DDBJ whole genome shotgun (WGS) entry which is preliminary data.</text>
</comment>
<evidence type="ECO:0000313" key="3">
    <source>
        <dbReference type="EMBL" id="PCH14158.1"/>
    </source>
</evidence>
<accession>A0A854WQ44</accession>
<dbReference type="NCBIfam" id="TIGR01633">
    <property type="entry name" value="phi3626_gp14_N"/>
    <property type="match status" value="1"/>
</dbReference>
<dbReference type="InterPro" id="IPR006520">
    <property type="entry name" value="Dit_BPSPP_N"/>
</dbReference>
<organism evidence="3 4">
    <name type="scientific">Streptococcus parauberis</name>
    <dbReference type="NCBI Taxonomy" id="1348"/>
    <lineage>
        <taxon>Bacteria</taxon>
        <taxon>Bacillati</taxon>
        <taxon>Bacillota</taxon>
        <taxon>Bacilli</taxon>
        <taxon>Lactobacillales</taxon>
        <taxon>Streptococcaceae</taxon>
        <taxon>Streptococcus</taxon>
    </lineage>
</organism>
<dbReference type="RefSeq" id="WP_096633239.1">
    <property type="nucleotide sequence ID" value="NZ_NSGR01000003.1"/>
</dbReference>
<dbReference type="InterPro" id="IPR008841">
    <property type="entry name" value="Siphovirus-type_tail_N"/>
</dbReference>
<gene>
    <name evidence="3" type="ORF">A9Y57_00161</name>
    <name evidence="2" type="ORF">A9Y57_00527</name>
</gene>
<dbReference type="EMBL" id="NSGR01000004">
    <property type="protein sequence ID" value="PCH13892.1"/>
    <property type="molecule type" value="Genomic_DNA"/>
</dbReference>
<dbReference type="Gene3D" id="2.40.30.200">
    <property type="match status" value="1"/>
</dbReference>
<dbReference type="AlphaFoldDB" id="A0A854WQ44"/>
<feature type="domain" description="Siphovirus-type tail component RIFT-related" evidence="1">
    <location>
        <begin position="13"/>
        <end position="117"/>
    </location>
</feature>
<reference evidence="3 4" key="1">
    <citation type="submission" date="2016-06" db="EMBL/GenBank/DDBJ databases">
        <authorList>
            <person name="Haines A.N."/>
            <person name="Council K.R."/>
        </authorList>
    </citation>
    <scope>NUCLEOTIDE SEQUENCE [LARGE SCALE GENOMIC DNA]</scope>
    <source>
        <strain evidence="3 4">SP158-29</strain>
    </source>
</reference>
<protein>
    <submittedName>
        <fullName evidence="3">Phage tail protein</fullName>
    </submittedName>
</protein>
<dbReference type="Pfam" id="PF05709">
    <property type="entry name" value="Sipho_tail"/>
    <property type="match status" value="1"/>
</dbReference>
<dbReference type="EMBL" id="NSGR01000003">
    <property type="protein sequence ID" value="PCH14158.1"/>
    <property type="molecule type" value="Genomic_DNA"/>
</dbReference>
<evidence type="ECO:0000259" key="1">
    <source>
        <dbReference type="Pfam" id="PF05709"/>
    </source>
</evidence>
<name>A0A854WQ44_9STRE</name>
<dbReference type="Proteomes" id="UP000217465">
    <property type="component" value="Unassembled WGS sequence"/>
</dbReference>
<sequence>MGKVFKTMTADGINLSDYFQIKKVHRPGVADITNVTKQYGKSGTQLLEKKYGSKLIKVDIYIKKDILDTIDILNSIFYKEQFKITFSDRPNKYFIVTLADIGDPSSDVRDAELTLSFLSLDGQEHSSSYKEVTNYTVYDDRVVFNVVNNGSKDAFPIITLKHSEENGYIGFVNEQTMIALGDDEEADSEPREHSVRILDYKEANGLVDINKALADGVKNTAILNDTSQTLDTALGIQEHWGRSHLALGVRPKTAGNHAGSLSFDIPNGSMNERIWWRQVFWAGRSSQVGFIKISVSDEKGQFLYGVETIKRKNTLETEYNFLVTDGQGGYKKTPLHWTFLATEWNKDNPFNVPRGWSDMTRRDDQMSVFWWGSQYKRTFPELKGKISTKVHIAIGGFGARELVTHPYIDEFEFRKDKVSYDFDIPNTFSPGSVVIMDSERDLVIAENLESANLLIDGFENFPVIPPGESTFEIYFSSFLKTKPEIKFTFEERW</sequence>
<evidence type="ECO:0000313" key="2">
    <source>
        <dbReference type="EMBL" id="PCH13892.1"/>
    </source>
</evidence>